<keyword evidence="1" id="KW-0472">Membrane</keyword>
<feature type="transmembrane region" description="Helical" evidence="1">
    <location>
        <begin position="112"/>
        <end position="131"/>
    </location>
</feature>
<dbReference type="OrthoDB" id="9180265at2"/>
<keyword evidence="1" id="KW-1133">Transmembrane helix</keyword>
<comment type="caution">
    <text evidence="2">The sequence shown here is derived from an EMBL/GenBank/DDBJ whole genome shotgun (WGS) entry which is preliminary data.</text>
</comment>
<feature type="transmembrane region" description="Helical" evidence="1">
    <location>
        <begin position="9"/>
        <end position="28"/>
    </location>
</feature>
<dbReference type="InterPro" id="IPR019235">
    <property type="entry name" value="DUF2178_TM"/>
</dbReference>
<organism evidence="2 3">
    <name type="scientific">Sedimentibacter saalensis</name>
    <dbReference type="NCBI Taxonomy" id="130788"/>
    <lineage>
        <taxon>Bacteria</taxon>
        <taxon>Bacillati</taxon>
        <taxon>Bacillota</taxon>
        <taxon>Tissierellia</taxon>
        <taxon>Sedimentibacter</taxon>
    </lineage>
</organism>
<gene>
    <name evidence="2" type="ORF">LY60_02988</name>
</gene>
<evidence type="ECO:0000313" key="2">
    <source>
        <dbReference type="EMBL" id="TWH78148.1"/>
    </source>
</evidence>
<dbReference type="Pfam" id="PF09946">
    <property type="entry name" value="DUF2178"/>
    <property type="match status" value="1"/>
</dbReference>
<keyword evidence="1" id="KW-0812">Transmembrane</keyword>
<dbReference type="AlphaFoldDB" id="A0A562J4N7"/>
<feature type="transmembrane region" description="Helical" evidence="1">
    <location>
        <begin position="34"/>
        <end position="51"/>
    </location>
</feature>
<evidence type="ECO:0000313" key="3">
    <source>
        <dbReference type="Proteomes" id="UP000315343"/>
    </source>
</evidence>
<sequence length="135" mass="15764">MNKIKNRTIYFGFIMILGISLFAASEIFGLLDTYWSGMGVGFIVISIVRLTQLHRYKNDDSYAEKMNVQNNDERNRFLAEKARSMTFYYSILIEAIAIIVLRILKFPEASTIIGYAVCVQLLIYYVSYLWLKKKY</sequence>
<dbReference type="RefSeq" id="WP_145085421.1">
    <property type="nucleotide sequence ID" value="NZ_VLKH01000010.1"/>
</dbReference>
<keyword evidence="3" id="KW-1185">Reference proteome</keyword>
<name>A0A562J4N7_9FIRM</name>
<feature type="transmembrane region" description="Helical" evidence="1">
    <location>
        <begin position="86"/>
        <end position="106"/>
    </location>
</feature>
<proteinExistence type="predicted"/>
<protein>
    <submittedName>
        <fullName evidence="2">Uncharacterized protein</fullName>
    </submittedName>
</protein>
<evidence type="ECO:0000256" key="1">
    <source>
        <dbReference type="SAM" id="Phobius"/>
    </source>
</evidence>
<dbReference type="Proteomes" id="UP000315343">
    <property type="component" value="Unassembled WGS sequence"/>
</dbReference>
<dbReference type="EMBL" id="VLKH01000010">
    <property type="protein sequence ID" value="TWH78148.1"/>
    <property type="molecule type" value="Genomic_DNA"/>
</dbReference>
<reference evidence="2 3" key="1">
    <citation type="submission" date="2019-07" db="EMBL/GenBank/DDBJ databases">
        <title>Genomic Encyclopedia of Type Strains, Phase I: the one thousand microbial genomes (KMG-I) project.</title>
        <authorList>
            <person name="Kyrpides N."/>
        </authorList>
    </citation>
    <scope>NUCLEOTIDE SEQUENCE [LARGE SCALE GENOMIC DNA]</scope>
    <source>
        <strain evidence="2 3">DSM 13558</strain>
    </source>
</reference>
<accession>A0A562J4N7</accession>